<name>A0ABT3BUR3_9PSED</name>
<evidence type="ECO:0000313" key="1">
    <source>
        <dbReference type="EMBL" id="MCV4376595.1"/>
    </source>
</evidence>
<organism evidence="1 2">
    <name type="scientific">Pseudomonas capsici</name>
    <dbReference type="NCBI Taxonomy" id="2810614"/>
    <lineage>
        <taxon>Bacteria</taxon>
        <taxon>Pseudomonadati</taxon>
        <taxon>Pseudomonadota</taxon>
        <taxon>Gammaproteobacteria</taxon>
        <taxon>Pseudomonadales</taxon>
        <taxon>Pseudomonadaceae</taxon>
        <taxon>Pseudomonas</taxon>
    </lineage>
</organism>
<sequence length="234" mass="27416">MTPIDEPHKLYRIMDFTRVVQIFESKTLYFAHPNTWDDPYEQMLKHPMDHAIFAQCWGRLGISDAMWRIYSKNGMGVRISTSPAKLRTTIKESTRAHGLKYRLKPVKYKSQLTLRNEAKKIEADLKECYTVPRAVDMLYMKRDAFRHETEWRATIYSASEDRKIQKSGITISVDPHYLIDNILLDPRAPDELISAFKFYFEKKIKFTGKITRSVLYKTPKIINVDGQEVTADML</sequence>
<dbReference type="EMBL" id="JAOXML010000005">
    <property type="protein sequence ID" value="MCV4376595.1"/>
    <property type="molecule type" value="Genomic_DNA"/>
</dbReference>
<keyword evidence="2" id="KW-1185">Reference proteome</keyword>
<protein>
    <submittedName>
        <fullName evidence="1">DUF2971 domain-containing protein</fullName>
    </submittedName>
</protein>
<dbReference type="RefSeq" id="WP_122371199.1">
    <property type="nucleotide sequence ID" value="NZ_JAOXMH010000005.1"/>
</dbReference>
<accession>A0ABT3BUR3</accession>
<dbReference type="InterPro" id="IPR021352">
    <property type="entry name" value="DUF2971"/>
</dbReference>
<dbReference type="Proteomes" id="UP001207294">
    <property type="component" value="Unassembled WGS sequence"/>
</dbReference>
<proteinExistence type="predicted"/>
<dbReference type="Pfam" id="PF11185">
    <property type="entry name" value="DUF2971"/>
    <property type="match status" value="1"/>
</dbReference>
<comment type="caution">
    <text evidence="1">The sequence shown here is derived from an EMBL/GenBank/DDBJ whole genome shotgun (WGS) entry which is preliminary data.</text>
</comment>
<reference evidence="1 2" key="1">
    <citation type="submission" date="2022-10" db="EMBL/GenBank/DDBJ databases">
        <title>Characterization of Pseudomonas capsici strains from pepper and tomato in Georgia.</title>
        <authorList>
            <person name="Zhao M."/>
            <person name="Dutta B."/>
        </authorList>
    </citation>
    <scope>NUCLEOTIDE SEQUENCE [LARGE SCALE GENOMIC DNA]</scope>
    <source>
        <strain evidence="1 2">Pc20-5</strain>
    </source>
</reference>
<evidence type="ECO:0000313" key="2">
    <source>
        <dbReference type="Proteomes" id="UP001207294"/>
    </source>
</evidence>
<gene>
    <name evidence="1" type="ORF">OH718_08300</name>
</gene>